<evidence type="ECO:0000256" key="1">
    <source>
        <dbReference type="ARBA" id="ARBA00005964"/>
    </source>
</evidence>
<name>A0A556ACI1_9BURK</name>
<dbReference type="PROSITE" id="PS00122">
    <property type="entry name" value="CARBOXYLESTERASE_B_1"/>
    <property type="match status" value="1"/>
</dbReference>
<evidence type="ECO:0000256" key="2">
    <source>
        <dbReference type="ARBA" id="ARBA00022801"/>
    </source>
</evidence>
<comment type="similarity">
    <text evidence="1 3">Belongs to the type-B carboxylesterase/lipase family.</text>
</comment>
<proteinExistence type="inferred from homology"/>
<dbReference type="Pfam" id="PF00135">
    <property type="entry name" value="COesterase"/>
    <property type="match status" value="1"/>
</dbReference>
<protein>
    <recommendedName>
        <fullName evidence="3">Carboxylic ester hydrolase</fullName>
        <ecNumber evidence="3">3.1.1.-</ecNumber>
    </recommendedName>
</protein>
<dbReference type="EC" id="3.1.1.-" evidence="3"/>
<dbReference type="OrthoDB" id="9775851at2"/>
<accession>A0A556ACI1</accession>
<evidence type="ECO:0000313" key="6">
    <source>
        <dbReference type="Proteomes" id="UP000318405"/>
    </source>
</evidence>
<sequence length="509" mass="54857">MRDGRLLAPRSAAMALSTDSEVLTADGRLRGRRAHEVTAFLGIPYAEPPVGEARLRSPRPVRPWAGCRTAERLGPASLQHLAGQHTWLNAALPGTSEDCLYLNVWTAGLTGARPVLVWLHGGQTRHGHGGSPAYEGTALARRGVVVVTVNYRLGALGGLAHPALQDPDSRVCANWGMQDQLLALDWVARNIAAFGGDPARVTLAGQSSGAASAILLAQNGHASGRYAQCIAHSPPLFRPPAYAELDAAAAYAETVAHYVGVGVRELRGVDGAQLQAAERELGARLGVRPQTAPVRDGVFLRRWPHEPRAVVPLPLLIGWTRDEADFWFDLSTQDGTRLSPETYPPADALAARYVGLLAQQGQSVEEGAVRRLLAAHGADRDPSACWRALYTHTLFREPILALLRRQAEHAAPCWGYAFGLALANAGTRAPHGADVPCVFDTWAHPHFADRLHMAPRAVPLAHAMRDAWVRFLTSGDPGWPRFAACSRVIQRIGPDAMDALPWPFEEPGP</sequence>
<dbReference type="GO" id="GO:0016787">
    <property type="term" value="F:hydrolase activity"/>
    <property type="evidence" value="ECO:0007669"/>
    <property type="project" value="UniProtKB-KW"/>
</dbReference>
<dbReference type="InterPro" id="IPR002018">
    <property type="entry name" value="CarbesteraseB"/>
</dbReference>
<dbReference type="AlphaFoldDB" id="A0A556ACI1"/>
<dbReference type="EMBL" id="VLTJ01000039">
    <property type="protein sequence ID" value="TSH90588.1"/>
    <property type="molecule type" value="Genomic_DNA"/>
</dbReference>
<organism evidence="5 6">
    <name type="scientific">Verticiella sediminum</name>
    <dbReference type="NCBI Taxonomy" id="1247510"/>
    <lineage>
        <taxon>Bacteria</taxon>
        <taxon>Pseudomonadati</taxon>
        <taxon>Pseudomonadota</taxon>
        <taxon>Betaproteobacteria</taxon>
        <taxon>Burkholderiales</taxon>
        <taxon>Alcaligenaceae</taxon>
        <taxon>Verticiella</taxon>
    </lineage>
</organism>
<evidence type="ECO:0000313" key="5">
    <source>
        <dbReference type="EMBL" id="TSH90588.1"/>
    </source>
</evidence>
<dbReference type="InterPro" id="IPR019826">
    <property type="entry name" value="Carboxylesterase_B_AS"/>
</dbReference>
<evidence type="ECO:0000259" key="4">
    <source>
        <dbReference type="Pfam" id="PF00135"/>
    </source>
</evidence>
<dbReference type="InterPro" id="IPR029058">
    <property type="entry name" value="AB_hydrolase_fold"/>
</dbReference>
<comment type="caution">
    <text evidence="5">The sequence shown here is derived from an EMBL/GenBank/DDBJ whole genome shotgun (WGS) entry which is preliminary data.</text>
</comment>
<dbReference type="PANTHER" id="PTHR11559">
    <property type="entry name" value="CARBOXYLESTERASE"/>
    <property type="match status" value="1"/>
</dbReference>
<keyword evidence="6" id="KW-1185">Reference proteome</keyword>
<reference evidence="5 6" key="1">
    <citation type="submission" date="2019-07" db="EMBL/GenBank/DDBJ databases">
        <title>Qingshengfaniella alkalisoli gen. nov., sp. nov., isolated from saline soil.</title>
        <authorList>
            <person name="Xu L."/>
            <person name="Huang X.-X."/>
            <person name="Sun J.-Q."/>
        </authorList>
    </citation>
    <scope>NUCLEOTIDE SEQUENCE [LARGE SCALE GENOMIC DNA]</scope>
    <source>
        <strain evidence="5 6">DSM 27279</strain>
    </source>
</reference>
<feature type="domain" description="Carboxylesterase type B" evidence="4">
    <location>
        <begin position="20"/>
        <end position="477"/>
    </location>
</feature>
<dbReference type="SUPFAM" id="SSF53474">
    <property type="entry name" value="alpha/beta-Hydrolases"/>
    <property type="match status" value="1"/>
</dbReference>
<gene>
    <name evidence="5" type="ORF">FOZ76_22545</name>
</gene>
<dbReference type="Proteomes" id="UP000318405">
    <property type="component" value="Unassembled WGS sequence"/>
</dbReference>
<evidence type="ECO:0000256" key="3">
    <source>
        <dbReference type="RuleBase" id="RU361235"/>
    </source>
</evidence>
<dbReference type="InterPro" id="IPR050309">
    <property type="entry name" value="Type-B_Carboxylest/Lipase"/>
</dbReference>
<dbReference type="Gene3D" id="3.40.50.1820">
    <property type="entry name" value="alpha/beta hydrolase"/>
    <property type="match status" value="1"/>
</dbReference>
<keyword evidence="2 3" id="KW-0378">Hydrolase</keyword>